<reference evidence="2" key="2">
    <citation type="journal article" date="2016" name="Fungal Biol.">
        <title>Ochratoxin A production by Penicillium thymicola.</title>
        <authorList>
            <person name="Nguyen H.D.T."/>
            <person name="McMullin D.R."/>
            <person name="Ponomareva E."/>
            <person name="Riley R."/>
            <person name="Pomraning K.R."/>
            <person name="Baker S.E."/>
            <person name="Seifert K.A."/>
        </authorList>
    </citation>
    <scope>NUCLEOTIDE SEQUENCE</scope>
    <source>
        <strain evidence="2">DAOM 180753</strain>
    </source>
</reference>
<dbReference type="InterPro" id="IPR056009">
    <property type="entry name" value="DUF7587"/>
</dbReference>
<evidence type="ECO:0000313" key="3">
    <source>
        <dbReference type="Proteomes" id="UP001227192"/>
    </source>
</evidence>
<reference evidence="2" key="1">
    <citation type="submission" date="2015-06" db="EMBL/GenBank/DDBJ databases">
        <authorList>
            <person name="Nguyen H."/>
        </authorList>
    </citation>
    <scope>NUCLEOTIDE SEQUENCE</scope>
    <source>
        <strain evidence="2">DAOM 180753</strain>
    </source>
</reference>
<protein>
    <recommendedName>
        <fullName evidence="1">DUF7587 domain-containing protein</fullName>
    </recommendedName>
</protein>
<dbReference type="EMBL" id="LACB01000321">
    <property type="protein sequence ID" value="KAJ9484650.1"/>
    <property type="molecule type" value="Genomic_DNA"/>
</dbReference>
<organism evidence="2 3">
    <name type="scientific">Penicillium thymicola</name>
    <dbReference type="NCBI Taxonomy" id="293382"/>
    <lineage>
        <taxon>Eukaryota</taxon>
        <taxon>Fungi</taxon>
        <taxon>Dikarya</taxon>
        <taxon>Ascomycota</taxon>
        <taxon>Pezizomycotina</taxon>
        <taxon>Eurotiomycetes</taxon>
        <taxon>Eurotiomycetidae</taxon>
        <taxon>Eurotiales</taxon>
        <taxon>Aspergillaceae</taxon>
        <taxon>Penicillium</taxon>
    </lineage>
</organism>
<proteinExistence type="predicted"/>
<gene>
    <name evidence="2" type="ORF">VN97_g8722</name>
</gene>
<evidence type="ECO:0000259" key="1">
    <source>
        <dbReference type="Pfam" id="PF24494"/>
    </source>
</evidence>
<dbReference type="Proteomes" id="UP001227192">
    <property type="component" value="Unassembled WGS sequence"/>
</dbReference>
<sequence length="155" mass="18454">MTRDDKIFLRAWRVETRESMACFNRRTDDILASSSRSVPMNEGCREIVLNHLDWYSESLSPLISVTVDRDWAFHEARRRKMQGMTNVVVHEICISKSRLHKYERRGSRVIYKRISRWLDLAKTKLPEYASYASTNQEFLFLYRIPGIFIVKTFEI</sequence>
<accession>A0AAI9X5I5</accession>
<evidence type="ECO:0000313" key="2">
    <source>
        <dbReference type="EMBL" id="KAJ9484650.1"/>
    </source>
</evidence>
<dbReference type="AlphaFoldDB" id="A0AAI9X5I5"/>
<comment type="caution">
    <text evidence="2">The sequence shown here is derived from an EMBL/GenBank/DDBJ whole genome shotgun (WGS) entry which is preliminary data.</text>
</comment>
<name>A0AAI9X5I5_PENTH</name>
<keyword evidence="3" id="KW-1185">Reference proteome</keyword>
<dbReference type="Pfam" id="PF24494">
    <property type="entry name" value="DUF7587"/>
    <property type="match status" value="1"/>
</dbReference>
<feature type="domain" description="DUF7587" evidence="1">
    <location>
        <begin position="12"/>
        <end position="155"/>
    </location>
</feature>